<evidence type="ECO:0000256" key="2">
    <source>
        <dbReference type="ARBA" id="ARBA00022598"/>
    </source>
</evidence>
<dbReference type="InterPro" id="IPR025110">
    <property type="entry name" value="AMP-bd_C"/>
</dbReference>
<dbReference type="Gene3D" id="3.30.300.30">
    <property type="match status" value="1"/>
</dbReference>
<dbReference type="Gene3D" id="3.40.50.12780">
    <property type="entry name" value="N-terminal domain of ligase-like"/>
    <property type="match status" value="1"/>
</dbReference>
<organism evidence="5 6">
    <name type="scientific">Evansella vedderi</name>
    <dbReference type="NCBI Taxonomy" id="38282"/>
    <lineage>
        <taxon>Bacteria</taxon>
        <taxon>Bacillati</taxon>
        <taxon>Bacillota</taxon>
        <taxon>Bacilli</taxon>
        <taxon>Bacillales</taxon>
        <taxon>Bacillaceae</taxon>
        <taxon>Evansella</taxon>
    </lineage>
</organism>
<dbReference type="Pfam" id="PF00501">
    <property type="entry name" value="AMP-binding"/>
    <property type="match status" value="1"/>
</dbReference>
<sequence length="507" mass="56717">MNKEWNWLKKRADIHPEKTAVIDGESGHKWTYGEVYKKSLSCAKMLEGKGIKSGDRVVLIAPNGVEYLILLFACRELEAIFVPFNWRLTVHELNDLISDCKPVLLFIHPSFLHLQEKLSMDAVAYDVGEWKEDIVFSAGKESLALDQPWMMIYTGGTTGKPKGAVLSYRSVFTNSANTIITWGLSEKDTTLTILPMFHTGGINALTLPVLHAGGTVVIYSQFKPQAILEGLLSYQCTVVLMVPTMYRAFIKLEDFQKETFPHMDVFLSGGAPCPVSIYDAFEGKGLPFKEGYGLTEAGPNNFFIDPSVAKKKRGSVGKPMLLNDVKLLNKRGNEVKCGEIGEMVIFGDHLFQYYWQKEEETKKAVRNGGLHTGDLAYQDQDGDFFILGRKKEMLISGGENVYPIEIENILSAYPGLLEAAVVGLPDEKWGEKVVCAVALEGLDQGDKHTDQLLQAFCREKLAGYKVPKEFYLMEELPKTHVGKIDKKAIVEHVQNSRLFIDTTINEN</sequence>
<feature type="domain" description="AMP-binding enzyme C-terminal" evidence="4">
    <location>
        <begin position="405"/>
        <end position="483"/>
    </location>
</feature>
<dbReference type="InterPro" id="IPR000873">
    <property type="entry name" value="AMP-dep_synth/lig_dom"/>
</dbReference>
<evidence type="ECO:0000313" key="5">
    <source>
        <dbReference type="EMBL" id="MDQ0256905.1"/>
    </source>
</evidence>
<evidence type="ECO:0000259" key="3">
    <source>
        <dbReference type="Pfam" id="PF00501"/>
    </source>
</evidence>
<dbReference type="PROSITE" id="PS00455">
    <property type="entry name" value="AMP_BINDING"/>
    <property type="match status" value="1"/>
</dbReference>
<gene>
    <name evidence="5" type="ORF">J2S74_004350</name>
</gene>
<comment type="similarity">
    <text evidence="1">Belongs to the ATP-dependent AMP-binding enzyme family.</text>
</comment>
<dbReference type="InterPro" id="IPR045851">
    <property type="entry name" value="AMP-bd_C_sf"/>
</dbReference>
<accession>A0ABU0A093</accession>
<dbReference type="PANTHER" id="PTHR43201">
    <property type="entry name" value="ACYL-COA SYNTHETASE"/>
    <property type="match status" value="1"/>
</dbReference>
<evidence type="ECO:0000256" key="1">
    <source>
        <dbReference type="ARBA" id="ARBA00006432"/>
    </source>
</evidence>
<dbReference type="Proteomes" id="UP001230005">
    <property type="component" value="Unassembled WGS sequence"/>
</dbReference>
<dbReference type="EC" id="6.2.1.-" evidence="5"/>
<feature type="domain" description="AMP-dependent synthetase/ligase" evidence="3">
    <location>
        <begin position="9"/>
        <end position="355"/>
    </location>
</feature>
<evidence type="ECO:0000313" key="6">
    <source>
        <dbReference type="Proteomes" id="UP001230005"/>
    </source>
</evidence>
<dbReference type="EMBL" id="JAUSUG010000021">
    <property type="protein sequence ID" value="MDQ0256905.1"/>
    <property type="molecule type" value="Genomic_DNA"/>
</dbReference>
<comment type="caution">
    <text evidence="5">The sequence shown here is derived from an EMBL/GenBank/DDBJ whole genome shotgun (WGS) entry which is preliminary data.</text>
</comment>
<evidence type="ECO:0000259" key="4">
    <source>
        <dbReference type="Pfam" id="PF13193"/>
    </source>
</evidence>
<dbReference type="GO" id="GO:0016874">
    <property type="term" value="F:ligase activity"/>
    <property type="evidence" value="ECO:0007669"/>
    <property type="project" value="UniProtKB-KW"/>
</dbReference>
<name>A0ABU0A093_9BACI</name>
<dbReference type="PANTHER" id="PTHR43201:SF5">
    <property type="entry name" value="MEDIUM-CHAIN ACYL-COA LIGASE ACSF2, MITOCHONDRIAL"/>
    <property type="match status" value="1"/>
</dbReference>
<reference evidence="5 6" key="1">
    <citation type="submission" date="2023-07" db="EMBL/GenBank/DDBJ databases">
        <title>Genomic Encyclopedia of Type Strains, Phase IV (KMG-IV): sequencing the most valuable type-strain genomes for metagenomic binning, comparative biology and taxonomic classification.</title>
        <authorList>
            <person name="Goeker M."/>
        </authorList>
    </citation>
    <scope>NUCLEOTIDE SEQUENCE [LARGE SCALE GENOMIC DNA]</scope>
    <source>
        <strain evidence="5 6">DSM 9768</strain>
    </source>
</reference>
<dbReference type="SUPFAM" id="SSF56801">
    <property type="entry name" value="Acetyl-CoA synthetase-like"/>
    <property type="match status" value="1"/>
</dbReference>
<dbReference type="InterPro" id="IPR042099">
    <property type="entry name" value="ANL_N_sf"/>
</dbReference>
<keyword evidence="6" id="KW-1185">Reference proteome</keyword>
<dbReference type="Pfam" id="PF13193">
    <property type="entry name" value="AMP-binding_C"/>
    <property type="match status" value="1"/>
</dbReference>
<dbReference type="RefSeq" id="WP_307329768.1">
    <property type="nucleotide sequence ID" value="NZ_JAUSUG010000021.1"/>
</dbReference>
<proteinExistence type="inferred from homology"/>
<dbReference type="InterPro" id="IPR020845">
    <property type="entry name" value="AMP-binding_CS"/>
</dbReference>
<protein>
    <submittedName>
        <fullName evidence="5">Fatty-acyl-CoA synthase</fullName>
        <ecNumber evidence="5">6.2.1.-</ecNumber>
    </submittedName>
</protein>
<keyword evidence="2 5" id="KW-0436">Ligase</keyword>